<dbReference type="AlphaFoldDB" id="A0A1Q8SUA6"/>
<feature type="chain" id="PRO_5012751061" evidence="1">
    <location>
        <begin position="23"/>
        <end position="154"/>
    </location>
</feature>
<dbReference type="PROSITE" id="PS51257">
    <property type="entry name" value="PROKAR_LIPOPROTEIN"/>
    <property type="match status" value="1"/>
</dbReference>
<dbReference type="Gene3D" id="2.40.128.640">
    <property type="match status" value="1"/>
</dbReference>
<dbReference type="RefSeq" id="WP_075569136.1">
    <property type="nucleotide sequence ID" value="NZ_MSDO01000005.1"/>
</dbReference>
<evidence type="ECO:0000313" key="2">
    <source>
        <dbReference type="EMBL" id="OLO05039.1"/>
    </source>
</evidence>
<proteinExistence type="predicted"/>
<keyword evidence="1" id="KW-0732">Signal</keyword>
<dbReference type="STRING" id="404433.BTW07_05305"/>
<comment type="caution">
    <text evidence="2">The sequence shown here is derived from an EMBL/GenBank/DDBJ whole genome shotgun (WGS) entry which is preliminary data.</text>
</comment>
<dbReference type="InterPro" id="IPR007298">
    <property type="entry name" value="Cu-R_lipoprotein_NlpE"/>
</dbReference>
<dbReference type="Proteomes" id="UP000186878">
    <property type="component" value="Unassembled WGS sequence"/>
</dbReference>
<dbReference type="EMBL" id="MSDO01000005">
    <property type="protein sequence ID" value="OLO05039.1"/>
    <property type="molecule type" value="Genomic_DNA"/>
</dbReference>
<reference evidence="2 3" key="1">
    <citation type="submission" date="2016-12" db="EMBL/GenBank/DDBJ databases">
        <title>Draft genome sequences of strains Salinicola socius SMB35, Salinicola sp. MH3R3-1 and Chromohalobacter sp. SMB17 from the Verkhnekamsk potash mining region of Russia.</title>
        <authorList>
            <person name="Mavrodi D.V."/>
            <person name="Olsson B.E."/>
            <person name="Korsakova E.S."/>
            <person name="Pyankova A."/>
            <person name="Mavrodi O.V."/>
            <person name="Plotnikova E.G."/>
        </authorList>
    </citation>
    <scope>NUCLEOTIDE SEQUENCE [LARGE SCALE GENOMIC DNA]</scope>
    <source>
        <strain evidence="2 3">SMB35</strain>
    </source>
</reference>
<sequence>MQIRTLLASAATVAVLAGCASGGTQTQTGTADSSAGMSSSAVTYEGTLPCRSCDGIDLTVNLKGTESSPAADRTFTLEADYQNHPQNPDPEQYEGQWETMTGTAVDPQATVYELTPNGEGQIYYFQKIDDRTLELIDPQRRRFENGETLRLTRQ</sequence>
<protein>
    <submittedName>
        <fullName evidence="2">Copper resistance protein</fullName>
    </submittedName>
</protein>
<evidence type="ECO:0000313" key="3">
    <source>
        <dbReference type="Proteomes" id="UP000186878"/>
    </source>
</evidence>
<accession>A0A1Q8SUA6</accession>
<evidence type="ECO:0000256" key="1">
    <source>
        <dbReference type="SAM" id="SignalP"/>
    </source>
</evidence>
<gene>
    <name evidence="2" type="ORF">BTW07_05305</name>
</gene>
<name>A0A1Q8SUA6_9GAMM</name>
<dbReference type="OrthoDB" id="5348860at2"/>
<keyword evidence="3" id="KW-1185">Reference proteome</keyword>
<dbReference type="Pfam" id="PF04170">
    <property type="entry name" value="NlpE"/>
    <property type="match status" value="1"/>
</dbReference>
<feature type="signal peptide" evidence="1">
    <location>
        <begin position="1"/>
        <end position="22"/>
    </location>
</feature>
<organism evidence="2 3">
    <name type="scientific">Salinicola socius</name>
    <dbReference type="NCBI Taxonomy" id="404433"/>
    <lineage>
        <taxon>Bacteria</taxon>
        <taxon>Pseudomonadati</taxon>
        <taxon>Pseudomonadota</taxon>
        <taxon>Gammaproteobacteria</taxon>
        <taxon>Oceanospirillales</taxon>
        <taxon>Halomonadaceae</taxon>
        <taxon>Salinicola</taxon>
    </lineage>
</organism>